<accession>A0A6J4SXA4</accession>
<proteinExistence type="predicted"/>
<dbReference type="InterPro" id="IPR000182">
    <property type="entry name" value="GNAT_dom"/>
</dbReference>
<sequence length="166" mass="18044">MRARPATADDAEAFGAVIAAVAAEGRWIATEPPVDISERAANVRNWVDRGGGIFVLEDDDGRVVGTLGLHPTGVRGVVSLGMCIVADARGRGGGRMLMDTAMAWLADSDMHKVELEVWPDNERAISLYERYGFEVEGTRRDHYRRSDGSVRSSVIMARLLTGERGT</sequence>
<reference evidence="4" key="1">
    <citation type="submission" date="2020-02" db="EMBL/GenBank/DDBJ databases">
        <authorList>
            <person name="Meier V. D."/>
        </authorList>
    </citation>
    <scope>NUCLEOTIDE SEQUENCE</scope>
    <source>
        <strain evidence="4">AVDCRST_MAG67</strain>
    </source>
</reference>
<dbReference type="PROSITE" id="PS51186">
    <property type="entry name" value="GNAT"/>
    <property type="match status" value="1"/>
</dbReference>
<dbReference type="InterPro" id="IPR050832">
    <property type="entry name" value="Bact_Acetyltransf"/>
</dbReference>
<dbReference type="InterPro" id="IPR016181">
    <property type="entry name" value="Acyl_CoA_acyltransferase"/>
</dbReference>
<dbReference type="AlphaFoldDB" id="A0A6J4SXA4"/>
<keyword evidence="2" id="KW-0012">Acyltransferase</keyword>
<dbReference type="Pfam" id="PF00583">
    <property type="entry name" value="Acetyltransf_1"/>
    <property type="match status" value="1"/>
</dbReference>
<evidence type="ECO:0000256" key="2">
    <source>
        <dbReference type="ARBA" id="ARBA00023315"/>
    </source>
</evidence>
<feature type="domain" description="N-acetyltransferase" evidence="3">
    <location>
        <begin position="1"/>
        <end position="161"/>
    </location>
</feature>
<organism evidence="4">
    <name type="scientific">uncultured Solirubrobacteraceae bacterium</name>
    <dbReference type="NCBI Taxonomy" id="1162706"/>
    <lineage>
        <taxon>Bacteria</taxon>
        <taxon>Bacillati</taxon>
        <taxon>Actinomycetota</taxon>
        <taxon>Thermoleophilia</taxon>
        <taxon>Solirubrobacterales</taxon>
        <taxon>Solirubrobacteraceae</taxon>
        <taxon>environmental samples</taxon>
    </lineage>
</organism>
<dbReference type="EMBL" id="CADCVQ010000104">
    <property type="protein sequence ID" value="CAA9508162.1"/>
    <property type="molecule type" value="Genomic_DNA"/>
</dbReference>
<protein>
    <recommendedName>
        <fullName evidence="3">N-acetyltransferase domain-containing protein</fullName>
    </recommendedName>
</protein>
<gene>
    <name evidence="4" type="ORF">AVDCRST_MAG67-2555</name>
</gene>
<dbReference type="GO" id="GO:0016747">
    <property type="term" value="F:acyltransferase activity, transferring groups other than amino-acyl groups"/>
    <property type="evidence" value="ECO:0007669"/>
    <property type="project" value="InterPro"/>
</dbReference>
<evidence type="ECO:0000259" key="3">
    <source>
        <dbReference type="PROSITE" id="PS51186"/>
    </source>
</evidence>
<name>A0A6J4SXA4_9ACTN</name>
<evidence type="ECO:0000313" key="4">
    <source>
        <dbReference type="EMBL" id="CAA9508162.1"/>
    </source>
</evidence>
<dbReference type="SUPFAM" id="SSF55729">
    <property type="entry name" value="Acyl-CoA N-acyltransferases (Nat)"/>
    <property type="match status" value="1"/>
</dbReference>
<dbReference type="PANTHER" id="PTHR43877:SF2">
    <property type="entry name" value="AMINOALKYLPHOSPHONATE N-ACETYLTRANSFERASE-RELATED"/>
    <property type="match status" value="1"/>
</dbReference>
<dbReference type="Gene3D" id="3.40.630.30">
    <property type="match status" value="1"/>
</dbReference>
<dbReference type="CDD" id="cd04301">
    <property type="entry name" value="NAT_SF"/>
    <property type="match status" value="1"/>
</dbReference>
<dbReference type="PANTHER" id="PTHR43877">
    <property type="entry name" value="AMINOALKYLPHOSPHONATE N-ACETYLTRANSFERASE-RELATED-RELATED"/>
    <property type="match status" value="1"/>
</dbReference>
<keyword evidence="1" id="KW-0808">Transferase</keyword>
<evidence type="ECO:0000256" key="1">
    <source>
        <dbReference type="ARBA" id="ARBA00022679"/>
    </source>
</evidence>